<feature type="transmembrane region" description="Helical" evidence="3">
    <location>
        <begin position="484"/>
        <end position="504"/>
    </location>
</feature>
<feature type="transmembrane region" description="Helical" evidence="3">
    <location>
        <begin position="511"/>
        <end position="531"/>
    </location>
</feature>
<evidence type="ECO:0000256" key="2">
    <source>
        <dbReference type="SAM" id="MobiDB-lite"/>
    </source>
</evidence>
<keyword evidence="3" id="KW-0812">Transmembrane</keyword>
<dbReference type="InterPro" id="IPR008979">
    <property type="entry name" value="Galactose-bd-like_sf"/>
</dbReference>
<dbReference type="EMBL" id="JBHSAY010000009">
    <property type="protein sequence ID" value="MFC4132148.1"/>
    <property type="molecule type" value="Genomic_DNA"/>
</dbReference>
<feature type="region of interest" description="Disordered" evidence="2">
    <location>
        <begin position="322"/>
        <end position="351"/>
    </location>
</feature>
<keyword evidence="3" id="KW-0472">Membrane</keyword>
<dbReference type="CDD" id="cd04080">
    <property type="entry name" value="CBM6_cellulase-like"/>
    <property type="match status" value="1"/>
</dbReference>
<feature type="region of interest" description="Disordered" evidence="2">
    <location>
        <begin position="218"/>
        <end position="250"/>
    </location>
</feature>
<feature type="domain" description="F5/8 type C" evidence="4">
    <location>
        <begin position="206"/>
        <end position="277"/>
    </location>
</feature>
<sequence>MSSCGPAESAYSQGQPEFHIGTGGDGQNLGLVDHVTASNNNSGGFTAALSGNSWQGGGTPGAPFGGTPSAVPGVLQAENYTTGGQGVAYSVNSTNGTGNACRADGVDLEATSDSSGYSLGWTSAGQWFHYTVNVATAGAYTLNLRVAAPNAVTGALHLANASGVKLTGAVSLPASGGWQTWTTASARVTLPAGTQTLTLYQDAGGWTLNSLQFTSGSSTNLAAGRPTSESAHNDGYASGNVTDGNQASYWEGPNNAFPQWVQVDLGSAHAASRVVLQLPASWGARERWPADTQPPGLTRPRGRLVSGRLAGWHEIRTGRGDEAYTMSDPQVGDVGTGDGSAPTSQRPSPPSDLRGCLGIVGMIVSIIVVPAFVQPLLGGLLYRGLGLGETPDWYDLAPQYWLFVALGALPGLVGVVVALLSAQPTNPRAVSRVSAFGMVGVGWTLLWVVAMFGGRVTDVTASKVSHAFDVSLTGAEFLRDTTKAAAAALPLLIVGLVLSVLLTARQVRLPWRAAAAGVITVAAAVAVVLVGRNVGGAYL</sequence>
<organism evidence="6 7">
    <name type="scientific">Hamadaea flava</name>
    <dbReference type="NCBI Taxonomy" id="1742688"/>
    <lineage>
        <taxon>Bacteria</taxon>
        <taxon>Bacillati</taxon>
        <taxon>Actinomycetota</taxon>
        <taxon>Actinomycetes</taxon>
        <taxon>Micromonosporales</taxon>
        <taxon>Micromonosporaceae</taxon>
        <taxon>Hamadaea</taxon>
    </lineage>
</organism>
<reference evidence="7" key="1">
    <citation type="journal article" date="2019" name="Int. J. Syst. Evol. Microbiol.">
        <title>The Global Catalogue of Microorganisms (GCM) 10K type strain sequencing project: providing services to taxonomists for standard genome sequencing and annotation.</title>
        <authorList>
            <consortium name="The Broad Institute Genomics Platform"/>
            <consortium name="The Broad Institute Genome Sequencing Center for Infectious Disease"/>
            <person name="Wu L."/>
            <person name="Ma J."/>
        </authorList>
    </citation>
    <scope>NUCLEOTIDE SEQUENCE [LARGE SCALE GENOMIC DNA]</scope>
    <source>
        <strain evidence="7">CGMCC 4.7289</strain>
    </source>
</reference>
<dbReference type="SMART" id="SM00606">
    <property type="entry name" value="CBD_IV"/>
    <property type="match status" value="1"/>
</dbReference>
<proteinExistence type="predicted"/>
<dbReference type="Proteomes" id="UP001595816">
    <property type="component" value="Unassembled WGS sequence"/>
</dbReference>
<name>A0ABV8LNN5_9ACTN</name>
<evidence type="ECO:0000259" key="4">
    <source>
        <dbReference type="PROSITE" id="PS50022"/>
    </source>
</evidence>
<keyword evidence="7" id="KW-1185">Reference proteome</keyword>
<gene>
    <name evidence="6" type="ORF">ACFOZ4_16175</name>
</gene>
<evidence type="ECO:0000259" key="5">
    <source>
        <dbReference type="PROSITE" id="PS51175"/>
    </source>
</evidence>
<dbReference type="SUPFAM" id="SSF49785">
    <property type="entry name" value="Galactose-binding domain-like"/>
    <property type="match status" value="2"/>
</dbReference>
<feature type="transmembrane region" description="Helical" evidence="3">
    <location>
        <begin position="356"/>
        <end position="380"/>
    </location>
</feature>
<evidence type="ECO:0000313" key="7">
    <source>
        <dbReference type="Proteomes" id="UP001595816"/>
    </source>
</evidence>
<feature type="domain" description="CBM6" evidence="5">
    <location>
        <begin position="73"/>
        <end position="214"/>
    </location>
</feature>
<dbReference type="InterPro" id="IPR000421">
    <property type="entry name" value="FA58C"/>
</dbReference>
<protein>
    <submittedName>
        <fullName evidence="6">Carbohydrate-binding protein</fullName>
    </submittedName>
</protein>
<dbReference type="Gene3D" id="2.60.120.260">
    <property type="entry name" value="Galactose-binding domain-like"/>
    <property type="match status" value="2"/>
</dbReference>
<evidence type="ECO:0000256" key="3">
    <source>
        <dbReference type="SAM" id="Phobius"/>
    </source>
</evidence>
<dbReference type="Pfam" id="PF03422">
    <property type="entry name" value="CBM_6"/>
    <property type="match status" value="1"/>
</dbReference>
<accession>A0ABV8LNN5</accession>
<feature type="region of interest" description="Disordered" evidence="2">
    <location>
        <begin position="1"/>
        <end position="25"/>
    </location>
</feature>
<dbReference type="RefSeq" id="WP_253753789.1">
    <property type="nucleotide sequence ID" value="NZ_JAMZDZ010000001.1"/>
</dbReference>
<evidence type="ECO:0000313" key="6">
    <source>
        <dbReference type="EMBL" id="MFC4132148.1"/>
    </source>
</evidence>
<evidence type="ECO:0000256" key="1">
    <source>
        <dbReference type="ARBA" id="ARBA00022729"/>
    </source>
</evidence>
<keyword evidence="1" id="KW-0732">Signal</keyword>
<dbReference type="PROSITE" id="PS50022">
    <property type="entry name" value="FA58C_3"/>
    <property type="match status" value="1"/>
</dbReference>
<feature type="compositionally biased region" description="Polar residues" evidence="2">
    <location>
        <begin position="239"/>
        <end position="248"/>
    </location>
</feature>
<dbReference type="PROSITE" id="PS51175">
    <property type="entry name" value="CBM6"/>
    <property type="match status" value="1"/>
</dbReference>
<dbReference type="InterPro" id="IPR005084">
    <property type="entry name" value="CBM6"/>
</dbReference>
<dbReference type="Pfam" id="PF22633">
    <property type="entry name" value="F5_F8_type_C_2"/>
    <property type="match status" value="1"/>
</dbReference>
<feature type="transmembrane region" description="Helical" evidence="3">
    <location>
        <begin position="433"/>
        <end position="453"/>
    </location>
</feature>
<dbReference type="InterPro" id="IPR006584">
    <property type="entry name" value="Cellulose-bd_IV"/>
</dbReference>
<comment type="caution">
    <text evidence="6">The sequence shown here is derived from an EMBL/GenBank/DDBJ whole genome shotgun (WGS) entry which is preliminary data.</text>
</comment>
<feature type="transmembrane region" description="Helical" evidence="3">
    <location>
        <begin position="400"/>
        <end position="421"/>
    </location>
</feature>
<keyword evidence="3" id="KW-1133">Transmembrane helix</keyword>